<dbReference type="Proteomes" id="UP000824998">
    <property type="component" value="Unassembled WGS sequence"/>
</dbReference>
<organism evidence="5 6">
    <name type="scientific">Amylocarpus encephaloides</name>
    <dbReference type="NCBI Taxonomy" id="45428"/>
    <lineage>
        <taxon>Eukaryota</taxon>
        <taxon>Fungi</taxon>
        <taxon>Dikarya</taxon>
        <taxon>Ascomycota</taxon>
        <taxon>Pezizomycotina</taxon>
        <taxon>Leotiomycetes</taxon>
        <taxon>Helotiales</taxon>
        <taxon>Helotiales incertae sedis</taxon>
        <taxon>Amylocarpus</taxon>
    </lineage>
</organism>
<dbReference type="InterPro" id="IPR016181">
    <property type="entry name" value="Acyl_CoA_acyltransferase"/>
</dbReference>
<dbReference type="PANTHER" id="PTHR43877">
    <property type="entry name" value="AMINOALKYLPHOSPHONATE N-ACETYLTRANSFERASE-RELATED-RELATED"/>
    <property type="match status" value="1"/>
</dbReference>
<proteinExistence type="predicted"/>
<keyword evidence="1" id="KW-0808">Transferase</keyword>
<feature type="domain" description="N-acetyltransferase" evidence="4">
    <location>
        <begin position="24"/>
        <end position="196"/>
    </location>
</feature>
<dbReference type="Gene3D" id="3.40.630.30">
    <property type="match status" value="1"/>
</dbReference>
<dbReference type="AlphaFoldDB" id="A0A9P8C732"/>
<comment type="caution">
    <text evidence="5">The sequence shown here is derived from an EMBL/GenBank/DDBJ whole genome shotgun (WGS) entry which is preliminary data.</text>
</comment>
<evidence type="ECO:0000256" key="1">
    <source>
        <dbReference type="ARBA" id="ARBA00022679"/>
    </source>
</evidence>
<dbReference type="Pfam" id="PF00583">
    <property type="entry name" value="Acetyltransf_1"/>
    <property type="match status" value="1"/>
</dbReference>
<dbReference type="InterPro" id="IPR050832">
    <property type="entry name" value="Bact_Acetyltransf"/>
</dbReference>
<dbReference type="OrthoDB" id="9975416at2759"/>
<dbReference type="CDD" id="cd04301">
    <property type="entry name" value="NAT_SF"/>
    <property type="match status" value="1"/>
</dbReference>
<evidence type="ECO:0000313" key="5">
    <source>
        <dbReference type="EMBL" id="KAG9236294.1"/>
    </source>
</evidence>
<evidence type="ECO:0000256" key="2">
    <source>
        <dbReference type="ARBA" id="ARBA00023315"/>
    </source>
</evidence>
<evidence type="ECO:0000313" key="6">
    <source>
        <dbReference type="Proteomes" id="UP000824998"/>
    </source>
</evidence>
<evidence type="ECO:0000259" key="4">
    <source>
        <dbReference type="PROSITE" id="PS51186"/>
    </source>
</evidence>
<protein>
    <submittedName>
        <fullName evidence="5">Acetyltransferase</fullName>
    </submittedName>
</protein>
<keyword evidence="2" id="KW-0012">Acyltransferase</keyword>
<accession>A0A9P8C732</accession>
<gene>
    <name evidence="5" type="ORF">BJ875DRAFT_526224</name>
</gene>
<sequence length="196" mass="21230">MPPSTTPTPPPSSLPRSSNPKLPTSIRNAAPWDASQIAHLGASTFTHTFGDSLPPADLEAYLNTSYAVPSILSEITSPAMTTLVATSPAAPDNILGFTQLNTTSKEPCIEHLPAPVELQRLYVAIDAAGQGIGRKLVEEAEHVARGLGKEALWLGVWEGNSKGQGIYKRLGFEYIGHHDFVMGECVQRDWIMWKKL</sequence>
<keyword evidence="6" id="KW-1185">Reference proteome</keyword>
<name>A0A9P8C732_9HELO</name>
<dbReference type="GO" id="GO:0016747">
    <property type="term" value="F:acyltransferase activity, transferring groups other than amino-acyl groups"/>
    <property type="evidence" value="ECO:0007669"/>
    <property type="project" value="InterPro"/>
</dbReference>
<dbReference type="SUPFAM" id="SSF55729">
    <property type="entry name" value="Acyl-CoA N-acyltransferases (Nat)"/>
    <property type="match status" value="1"/>
</dbReference>
<feature type="compositionally biased region" description="Pro residues" evidence="3">
    <location>
        <begin position="1"/>
        <end position="13"/>
    </location>
</feature>
<reference evidence="5" key="1">
    <citation type="journal article" date="2021" name="IMA Fungus">
        <title>Genomic characterization of three marine fungi, including Emericellopsis atlantica sp. nov. with signatures of a generalist lifestyle and marine biomass degradation.</title>
        <authorList>
            <person name="Hagestad O.C."/>
            <person name="Hou L."/>
            <person name="Andersen J.H."/>
            <person name="Hansen E.H."/>
            <person name="Altermark B."/>
            <person name="Li C."/>
            <person name="Kuhnert E."/>
            <person name="Cox R.J."/>
            <person name="Crous P.W."/>
            <person name="Spatafora J.W."/>
            <person name="Lail K."/>
            <person name="Amirebrahimi M."/>
            <person name="Lipzen A."/>
            <person name="Pangilinan J."/>
            <person name="Andreopoulos W."/>
            <person name="Hayes R.D."/>
            <person name="Ng V."/>
            <person name="Grigoriev I.V."/>
            <person name="Jackson S.A."/>
            <person name="Sutton T.D.S."/>
            <person name="Dobson A.D.W."/>
            <person name="Rama T."/>
        </authorList>
    </citation>
    <scope>NUCLEOTIDE SEQUENCE</scope>
    <source>
        <strain evidence="5">TRa018bII</strain>
    </source>
</reference>
<dbReference type="InterPro" id="IPR000182">
    <property type="entry name" value="GNAT_dom"/>
</dbReference>
<dbReference type="PROSITE" id="PS51186">
    <property type="entry name" value="GNAT"/>
    <property type="match status" value="1"/>
</dbReference>
<dbReference type="EMBL" id="MU251410">
    <property type="protein sequence ID" value="KAG9236294.1"/>
    <property type="molecule type" value="Genomic_DNA"/>
</dbReference>
<feature type="region of interest" description="Disordered" evidence="3">
    <location>
        <begin position="1"/>
        <end position="27"/>
    </location>
</feature>
<feature type="compositionally biased region" description="Low complexity" evidence="3">
    <location>
        <begin position="14"/>
        <end position="23"/>
    </location>
</feature>
<evidence type="ECO:0000256" key="3">
    <source>
        <dbReference type="SAM" id="MobiDB-lite"/>
    </source>
</evidence>